<accession>A0A067L9M8</accession>
<proteinExistence type="predicted"/>
<dbReference type="Pfam" id="PF07891">
    <property type="entry name" value="DUF1666"/>
    <property type="match status" value="1"/>
</dbReference>
<dbReference type="Proteomes" id="UP000027138">
    <property type="component" value="Unassembled WGS sequence"/>
</dbReference>
<gene>
    <name evidence="1" type="ORF">JCGZ_15602</name>
</gene>
<evidence type="ECO:0000313" key="1">
    <source>
        <dbReference type="EMBL" id="KDP41195.1"/>
    </source>
</evidence>
<dbReference type="InterPro" id="IPR012870">
    <property type="entry name" value="DUF1666"/>
</dbReference>
<dbReference type="AlphaFoldDB" id="A0A067L9M8"/>
<protein>
    <submittedName>
        <fullName evidence="1">Uncharacterized protein</fullName>
    </submittedName>
</protein>
<reference evidence="1 2" key="1">
    <citation type="journal article" date="2014" name="PLoS ONE">
        <title>Global Analysis of Gene Expression Profiles in Physic Nut (Jatropha curcas L.) Seedlings Exposed to Salt Stress.</title>
        <authorList>
            <person name="Zhang L."/>
            <person name="Zhang C."/>
            <person name="Wu P."/>
            <person name="Chen Y."/>
            <person name="Li M."/>
            <person name="Jiang H."/>
            <person name="Wu G."/>
        </authorList>
    </citation>
    <scope>NUCLEOTIDE SEQUENCE [LARGE SCALE GENOMIC DNA]</scope>
    <source>
        <strain evidence="2">cv. GZQX0401</strain>
        <tissue evidence="1">Young leaves</tissue>
    </source>
</reference>
<organism evidence="1 2">
    <name type="scientific">Jatropha curcas</name>
    <name type="common">Barbados nut</name>
    <dbReference type="NCBI Taxonomy" id="180498"/>
    <lineage>
        <taxon>Eukaryota</taxon>
        <taxon>Viridiplantae</taxon>
        <taxon>Streptophyta</taxon>
        <taxon>Embryophyta</taxon>
        <taxon>Tracheophyta</taxon>
        <taxon>Spermatophyta</taxon>
        <taxon>Magnoliopsida</taxon>
        <taxon>eudicotyledons</taxon>
        <taxon>Gunneridae</taxon>
        <taxon>Pentapetalae</taxon>
        <taxon>rosids</taxon>
        <taxon>fabids</taxon>
        <taxon>Malpighiales</taxon>
        <taxon>Euphorbiaceae</taxon>
        <taxon>Crotonoideae</taxon>
        <taxon>Jatropheae</taxon>
        <taxon>Jatropha</taxon>
    </lineage>
</organism>
<dbReference type="PANTHER" id="PTHR46741:SF4">
    <property type="entry name" value="FINGER FYVE DOMAIN PROTEIN, PUTATIVE (DUF1666)-RELATED"/>
    <property type="match status" value="1"/>
</dbReference>
<evidence type="ECO:0000313" key="2">
    <source>
        <dbReference type="Proteomes" id="UP000027138"/>
    </source>
</evidence>
<keyword evidence="2" id="KW-1185">Reference proteome</keyword>
<dbReference type="EMBL" id="KK914318">
    <property type="protein sequence ID" value="KDP41195.1"/>
    <property type="molecule type" value="Genomic_DNA"/>
</dbReference>
<dbReference type="PANTHER" id="PTHR46741">
    <property type="entry name" value="OS09G0413600 PROTEIN"/>
    <property type="match status" value="1"/>
</dbReference>
<dbReference type="STRING" id="180498.A0A067L9M8"/>
<dbReference type="OrthoDB" id="772197at2759"/>
<name>A0A067L9M8_JATCU</name>
<sequence length="279" mass="33109">MSSLSQNLWSCKGFAVIDPIKKVIADMHKDFETIYVGQLCLSWEILNWQYWKIQELQKLDSQRSYQYNQVAAEFQLFQVMIQRFLENEQFQGPRVQNYVKNRCVLRSLLQVPLVKDDSFKSKDEEDKITSEMLKKIIQQSMIVFWEFLHADKDESNMISYSHNHQTHHVNLQDLVDSELLTDIRTDFQKKEKKLKDILRSGNCIVKRFKKQQEGQIHGIHTLFIAQVEIKLVSRVLNMSKLTRDQLIWCHEKLDKIKFCNRKVSVESSFLLLPCRHGDQ</sequence>